<gene>
    <name evidence="1" type="ORF">RchiOBHm_Chr1g0330481</name>
</gene>
<sequence length="49" mass="5564">MLVYWILKSAHTLPENTTHRLKIGASVINQSREKLKIVCSYMCGVETSI</sequence>
<organism evidence="1 2">
    <name type="scientific">Rosa chinensis</name>
    <name type="common">China rose</name>
    <dbReference type="NCBI Taxonomy" id="74649"/>
    <lineage>
        <taxon>Eukaryota</taxon>
        <taxon>Viridiplantae</taxon>
        <taxon>Streptophyta</taxon>
        <taxon>Embryophyta</taxon>
        <taxon>Tracheophyta</taxon>
        <taxon>Spermatophyta</taxon>
        <taxon>Magnoliopsida</taxon>
        <taxon>eudicotyledons</taxon>
        <taxon>Gunneridae</taxon>
        <taxon>Pentapetalae</taxon>
        <taxon>rosids</taxon>
        <taxon>fabids</taxon>
        <taxon>Rosales</taxon>
        <taxon>Rosaceae</taxon>
        <taxon>Rosoideae</taxon>
        <taxon>Rosoideae incertae sedis</taxon>
        <taxon>Rosa</taxon>
    </lineage>
</organism>
<evidence type="ECO:0000313" key="1">
    <source>
        <dbReference type="EMBL" id="PRQ55968.1"/>
    </source>
</evidence>
<dbReference type="EMBL" id="PDCK01000039">
    <property type="protein sequence ID" value="PRQ55968.1"/>
    <property type="molecule type" value="Genomic_DNA"/>
</dbReference>
<dbReference type="Gramene" id="PRQ55968">
    <property type="protein sequence ID" value="PRQ55968"/>
    <property type="gene ID" value="RchiOBHm_Chr1g0330481"/>
</dbReference>
<name>A0A2P6SB95_ROSCH</name>
<accession>A0A2P6SB95</accession>
<dbReference type="Proteomes" id="UP000238479">
    <property type="component" value="Chromosome 1"/>
</dbReference>
<keyword evidence="2" id="KW-1185">Reference proteome</keyword>
<protein>
    <submittedName>
        <fullName evidence="1">Putative hydrolase</fullName>
        <ecNumber evidence="1">3.6.1.-</ecNumber>
    </submittedName>
</protein>
<reference evidence="1 2" key="1">
    <citation type="journal article" date="2018" name="Nat. Genet.">
        <title>The Rosa genome provides new insights in the design of modern roses.</title>
        <authorList>
            <person name="Bendahmane M."/>
        </authorList>
    </citation>
    <scope>NUCLEOTIDE SEQUENCE [LARGE SCALE GENOMIC DNA]</scope>
    <source>
        <strain evidence="2">cv. Old Blush</strain>
    </source>
</reference>
<dbReference type="GO" id="GO:0016787">
    <property type="term" value="F:hydrolase activity"/>
    <property type="evidence" value="ECO:0007669"/>
    <property type="project" value="UniProtKB-KW"/>
</dbReference>
<proteinExistence type="predicted"/>
<keyword evidence="1" id="KW-0378">Hydrolase</keyword>
<dbReference type="AlphaFoldDB" id="A0A2P6SB95"/>
<dbReference type="EC" id="3.6.1.-" evidence="1"/>
<comment type="caution">
    <text evidence="1">The sequence shown here is derived from an EMBL/GenBank/DDBJ whole genome shotgun (WGS) entry which is preliminary data.</text>
</comment>
<evidence type="ECO:0000313" key="2">
    <source>
        <dbReference type="Proteomes" id="UP000238479"/>
    </source>
</evidence>